<sequence length="90" mass="10313">LAQLLHDLKKVFGNWKYIVEVIEFQKRGLPHAHIAVKVLFTQPYITPDQIDSVVTAYIPSNPQDHLLINEFMTHHHTGENDTASSRDGCY</sequence>
<dbReference type="EMBL" id="MU128955">
    <property type="protein sequence ID" value="KAF9514948.1"/>
    <property type="molecule type" value="Genomic_DNA"/>
</dbReference>
<dbReference type="Proteomes" id="UP000886523">
    <property type="component" value="Unassembled WGS sequence"/>
</dbReference>
<evidence type="ECO:0000259" key="1">
    <source>
        <dbReference type="Pfam" id="PF14214"/>
    </source>
</evidence>
<accession>A0A9P6AZM4</accession>
<dbReference type="OrthoDB" id="3366231at2759"/>
<gene>
    <name evidence="2" type="ORF">BS47DRAFT_1294535</name>
</gene>
<feature type="domain" description="Helitron helicase-like" evidence="1">
    <location>
        <begin position="3"/>
        <end position="34"/>
    </location>
</feature>
<dbReference type="AlphaFoldDB" id="A0A9P6AZM4"/>
<organism evidence="2 3">
    <name type="scientific">Hydnum rufescens UP504</name>
    <dbReference type="NCBI Taxonomy" id="1448309"/>
    <lineage>
        <taxon>Eukaryota</taxon>
        <taxon>Fungi</taxon>
        <taxon>Dikarya</taxon>
        <taxon>Basidiomycota</taxon>
        <taxon>Agaricomycotina</taxon>
        <taxon>Agaricomycetes</taxon>
        <taxon>Cantharellales</taxon>
        <taxon>Hydnaceae</taxon>
        <taxon>Hydnum</taxon>
    </lineage>
</organism>
<reference evidence="2" key="1">
    <citation type="journal article" date="2020" name="Nat. Commun.">
        <title>Large-scale genome sequencing of mycorrhizal fungi provides insights into the early evolution of symbiotic traits.</title>
        <authorList>
            <person name="Miyauchi S."/>
            <person name="Kiss E."/>
            <person name="Kuo A."/>
            <person name="Drula E."/>
            <person name="Kohler A."/>
            <person name="Sanchez-Garcia M."/>
            <person name="Morin E."/>
            <person name="Andreopoulos B."/>
            <person name="Barry K.W."/>
            <person name="Bonito G."/>
            <person name="Buee M."/>
            <person name="Carver A."/>
            <person name="Chen C."/>
            <person name="Cichocki N."/>
            <person name="Clum A."/>
            <person name="Culley D."/>
            <person name="Crous P.W."/>
            <person name="Fauchery L."/>
            <person name="Girlanda M."/>
            <person name="Hayes R.D."/>
            <person name="Keri Z."/>
            <person name="LaButti K."/>
            <person name="Lipzen A."/>
            <person name="Lombard V."/>
            <person name="Magnuson J."/>
            <person name="Maillard F."/>
            <person name="Murat C."/>
            <person name="Nolan M."/>
            <person name="Ohm R.A."/>
            <person name="Pangilinan J."/>
            <person name="Pereira M.F."/>
            <person name="Perotto S."/>
            <person name="Peter M."/>
            <person name="Pfister S."/>
            <person name="Riley R."/>
            <person name="Sitrit Y."/>
            <person name="Stielow J.B."/>
            <person name="Szollosi G."/>
            <person name="Zifcakova L."/>
            <person name="Stursova M."/>
            <person name="Spatafora J.W."/>
            <person name="Tedersoo L."/>
            <person name="Vaario L.M."/>
            <person name="Yamada A."/>
            <person name="Yan M."/>
            <person name="Wang P."/>
            <person name="Xu J."/>
            <person name="Bruns T."/>
            <person name="Baldrian P."/>
            <person name="Vilgalys R."/>
            <person name="Dunand C."/>
            <person name="Henrissat B."/>
            <person name="Grigoriev I.V."/>
            <person name="Hibbett D."/>
            <person name="Nagy L.G."/>
            <person name="Martin F.M."/>
        </authorList>
    </citation>
    <scope>NUCLEOTIDE SEQUENCE</scope>
    <source>
        <strain evidence="2">UP504</strain>
    </source>
</reference>
<evidence type="ECO:0000313" key="3">
    <source>
        <dbReference type="Proteomes" id="UP000886523"/>
    </source>
</evidence>
<evidence type="ECO:0000313" key="2">
    <source>
        <dbReference type="EMBL" id="KAF9514948.1"/>
    </source>
</evidence>
<comment type="caution">
    <text evidence="2">The sequence shown here is derived from an EMBL/GenBank/DDBJ whole genome shotgun (WGS) entry which is preliminary data.</text>
</comment>
<dbReference type="Pfam" id="PF14214">
    <property type="entry name" value="Helitron_like_N"/>
    <property type="match status" value="1"/>
</dbReference>
<keyword evidence="3" id="KW-1185">Reference proteome</keyword>
<dbReference type="InterPro" id="IPR025476">
    <property type="entry name" value="Helitron_helicase-like"/>
</dbReference>
<feature type="non-terminal residue" evidence="2">
    <location>
        <position position="1"/>
    </location>
</feature>
<name>A0A9P6AZM4_9AGAM</name>
<protein>
    <recommendedName>
        <fullName evidence="1">Helitron helicase-like domain-containing protein</fullName>
    </recommendedName>
</protein>
<proteinExistence type="predicted"/>